<dbReference type="Gene3D" id="1.20.120.1630">
    <property type="match status" value="1"/>
</dbReference>
<keyword evidence="7" id="KW-1185">Reference proteome</keyword>
<feature type="transmembrane region" description="Helical" evidence="5">
    <location>
        <begin position="43"/>
        <end position="61"/>
    </location>
</feature>
<comment type="caution">
    <text evidence="6">The sequence shown here is derived from an EMBL/GenBank/DDBJ whole genome shotgun (WGS) entry which is preliminary data.</text>
</comment>
<protein>
    <submittedName>
        <fullName evidence="6">Isoprenylcysteine carboxyl methyltransferase family protein</fullName>
    </submittedName>
</protein>
<feature type="transmembrane region" description="Helical" evidence="5">
    <location>
        <begin position="120"/>
        <end position="146"/>
    </location>
</feature>
<evidence type="ECO:0000256" key="1">
    <source>
        <dbReference type="ARBA" id="ARBA00004141"/>
    </source>
</evidence>
<dbReference type="EMBL" id="JBHTFQ010000002">
    <property type="protein sequence ID" value="MFC7703572.1"/>
    <property type="molecule type" value="Genomic_DNA"/>
</dbReference>
<keyword evidence="3 5" id="KW-1133">Transmembrane helix</keyword>
<dbReference type="InterPro" id="IPR007269">
    <property type="entry name" value="ICMT_MeTrfase"/>
</dbReference>
<evidence type="ECO:0000256" key="5">
    <source>
        <dbReference type="SAM" id="Phobius"/>
    </source>
</evidence>
<dbReference type="Proteomes" id="UP001596516">
    <property type="component" value="Unassembled WGS sequence"/>
</dbReference>
<keyword evidence="6" id="KW-0808">Transferase</keyword>
<evidence type="ECO:0000313" key="7">
    <source>
        <dbReference type="Proteomes" id="UP001596516"/>
    </source>
</evidence>
<gene>
    <name evidence="6" type="ORF">ACFQXB_05120</name>
</gene>
<dbReference type="Pfam" id="PF04140">
    <property type="entry name" value="ICMT"/>
    <property type="match status" value="1"/>
</dbReference>
<evidence type="ECO:0000256" key="2">
    <source>
        <dbReference type="ARBA" id="ARBA00022692"/>
    </source>
</evidence>
<evidence type="ECO:0000256" key="3">
    <source>
        <dbReference type="ARBA" id="ARBA00022989"/>
    </source>
</evidence>
<organism evidence="6 7">
    <name type="scientific">Plastorhodobacter daqingensis</name>
    <dbReference type="NCBI Taxonomy" id="1387281"/>
    <lineage>
        <taxon>Bacteria</taxon>
        <taxon>Pseudomonadati</taxon>
        <taxon>Pseudomonadota</taxon>
        <taxon>Alphaproteobacteria</taxon>
        <taxon>Rhodobacterales</taxon>
        <taxon>Paracoccaceae</taxon>
        <taxon>Plastorhodobacter</taxon>
    </lineage>
</organism>
<dbReference type="GO" id="GO:0008168">
    <property type="term" value="F:methyltransferase activity"/>
    <property type="evidence" value="ECO:0007669"/>
    <property type="project" value="UniProtKB-KW"/>
</dbReference>
<name>A0ABW2UFY1_9RHOB</name>
<dbReference type="PANTHER" id="PTHR43847">
    <property type="entry name" value="BLL3993 PROTEIN"/>
    <property type="match status" value="1"/>
</dbReference>
<feature type="transmembrane region" description="Helical" evidence="5">
    <location>
        <begin position="68"/>
        <end position="87"/>
    </location>
</feature>
<dbReference type="PANTHER" id="PTHR43847:SF1">
    <property type="entry name" value="BLL3993 PROTEIN"/>
    <property type="match status" value="1"/>
</dbReference>
<proteinExistence type="predicted"/>
<dbReference type="GO" id="GO:0032259">
    <property type="term" value="P:methylation"/>
    <property type="evidence" value="ECO:0007669"/>
    <property type="project" value="UniProtKB-KW"/>
</dbReference>
<sequence>MILGWAHALIALIAVQRLAELVLAQRNTRRLLAEGAEEHGKGHYPLFILLHGSWLAAMALLTQPSPPLNIWLLGAFALLFAARFWVIGTLGRFWTTRIISLPGAPLVRRGPFRWLRHPNYTVVALEIPLVPALLGLHWAGIVWGLMNLALLTWRIRVENAALAPRADGG</sequence>
<dbReference type="InterPro" id="IPR052527">
    <property type="entry name" value="Metal_cation-efflux_comp"/>
</dbReference>
<evidence type="ECO:0000256" key="4">
    <source>
        <dbReference type="ARBA" id="ARBA00023136"/>
    </source>
</evidence>
<comment type="subcellular location">
    <subcellularLocation>
        <location evidence="1">Membrane</location>
        <topology evidence="1">Multi-pass membrane protein</topology>
    </subcellularLocation>
</comment>
<reference evidence="7" key="1">
    <citation type="journal article" date="2019" name="Int. J. Syst. Evol. Microbiol.">
        <title>The Global Catalogue of Microorganisms (GCM) 10K type strain sequencing project: providing services to taxonomists for standard genome sequencing and annotation.</title>
        <authorList>
            <consortium name="The Broad Institute Genomics Platform"/>
            <consortium name="The Broad Institute Genome Sequencing Center for Infectious Disease"/>
            <person name="Wu L."/>
            <person name="Ma J."/>
        </authorList>
    </citation>
    <scope>NUCLEOTIDE SEQUENCE [LARGE SCALE GENOMIC DNA]</scope>
    <source>
        <strain evidence="7">CGMCC 1.12750</strain>
    </source>
</reference>
<keyword evidence="4 5" id="KW-0472">Membrane</keyword>
<keyword evidence="6" id="KW-0489">Methyltransferase</keyword>
<evidence type="ECO:0000313" key="6">
    <source>
        <dbReference type="EMBL" id="MFC7703572.1"/>
    </source>
</evidence>
<accession>A0ABW2UFY1</accession>
<dbReference type="RefSeq" id="WP_377400113.1">
    <property type="nucleotide sequence ID" value="NZ_JBHTFQ010000002.1"/>
</dbReference>
<keyword evidence="2 5" id="KW-0812">Transmembrane</keyword>